<feature type="non-terminal residue" evidence="2">
    <location>
        <position position="178"/>
    </location>
</feature>
<protein>
    <submittedName>
        <fullName evidence="2">Uncharacterized protein</fullName>
    </submittedName>
</protein>
<feature type="non-terminal residue" evidence="2">
    <location>
        <position position="1"/>
    </location>
</feature>
<dbReference type="AlphaFoldDB" id="A0A9K3GQ97"/>
<dbReference type="EMBL" id="BDIP01007655">
    <property type="protein sequence ID" value="GIQ91407.1"/>
    <property type="molecule type" value="Genomic_DNA"/>
</dbReference>
<evidence type="ECO:0000313" key="2">
    <source>
        <dbReference type="EMBL" id="GIQ91407.1"/>
    </source>
</evidence>
<organism evidence="2 3">
    <name type="scientific">Kipferlia bialata</name>
    <dbReference type="NCBI Taxonomy" id="797122"/>
    <lineage>
        <taxon>Eukaryota</taxon>
        <taxon>Metamonada</taxon>
        <taxon>Carpediemonas-like organisms</taxon>
        <taxon>Kipferlia</taxon>
    </lineage>
</organism>
<dbReference type="Proteomes" id="UP000265618">
    <property type="component" value="Unassembled WGS sequence"/>
</dbReference>
<gene>
    <name evidence="2" type="ORF">KIPB_014643</name>
</gene>
<accession>A0A9K3GQ97</accession>
<keyword evidence="3" id="KW-1185">Reference proteome</keyword>
<reference evidence="2 3" key="1">
    <citation type="journal article" date="2018" name="PLoS ONE">
        <title>The draft genome of Kipferlia bialata reveals reductive genome evolution in fornicate parasites.</title>
        <authorList>
            <person name="Tanifuji G."/>
            <person name="Takabayashi S."/>
            <person name="Kume K."/>
            <person name="Takagi M."/>
            <person name="Nakayama T."/>
            <person name="Kamikawa R."/>
            <person name="Inagaki Y."/>
            <person name="Hashimoto T."/>
        </authorList>
    </citation>
    <scope>NUCLEOTIDE SEQUENCE [LARGE SCALE GENOMIC DNA]</scope>
    <source>
        <strain evidence="2">NY0173</strain>
    </source>
</reference>
<proteinExistence type="predicted"/>
<evidence type="ECO:0000313" key="3">
    <source>
        <dbReference type="Proteomes" id="UP000265618"/>
    </source>
</evidence>
<feature type="region of interest" description="Disordered" evidence="1">
    <location>
        <begin position="1"/>
        <end position="24"/>
    </location>
</feature>
<sequence>VERAPFTERLTTLTSTPSSPSAPMSHGRLVYVESVITVTACLLARLVSHPQPASIALLSASCPCMPLSLPIRAELLPLLVTPMPVNPMFIPARVALKRGIVQTLSALTVLGDASCTLAPLLPSILPVVPALLQIGRQEGSSDTVTMGLAVDTLIMLKGLIVRLGTDCLVSASATQNRS</sequence>
<feature type="compositionally biased region" description="Low complexity" evidence="1">
    <location>
        <begin position="10"/>
        <end position="21"/>
    </location>
</feature>
<name>A0A9K3GQ97_9EUKA</name>
<evidence type="ECO:0000256" key="1">
    <source>
        <dbReference type="SAM" id="MobiDB-lite"/>
    </source>
</evidence>
<comment type="caution">
    <text evidence="2">The sequence shown here is derived from an EMBL/GenBank/DDBJ whole genome shotgun (WGS) entry which is preliminary data.</text>
</comment>